<reference evidence="3 4" key="1">
    <citation type="submission" date="2019-11" db="EMBL/GenBank/DDBJ databases">
        <title>Acidiferrimicrobium australis gen. nov., sp. nov., an acidophilic and obligately heterotrophic, member of the Actinobacteria that catalyses dissimilatory oxido- reduction of iron isolated from metal-rich acidic water in Chile.</title>
        <authorList>
            <person name="Gonzalez D."/>
            <person name="Huber K."/>
            <person name="Hedrich S."/>
            <person name="Rojas-Villalobos C."/>
            <person name="Quatrini R."/>
            <person name="Dinamarca M.A."/>
            <person name="Schwarz A."/>
            <person name="Canales C."/>
            <person name="Nancucheo I."/>
        </authorList>
    </citation>
    <scope>NUCLEOTIDE SEQUENCE [LARGE SCALE GENOMIC DNA]</scope>
    <source>
        <strain evidence="3 4">USS-CCA1</strain>
    </source>
</reference>
<dbReference type="InterPro" id="IPR011576">
    <property type="entry name" value="Pyridox_Oxase_N"/>
</dbReference>
<sequence length="134" mass="15266">MDYHPSSIEEAGPFLRGRQRAVLSTIGPDGGPHQVVVDYALDAEGILLNGRVDRRWVRNLRRDPRASALVHDPADVSHWVRLTGAARLLREGDEEAVEDAMVMARRYGDDPEQFRGQHRVSWRLVPHQVLERIE</sequence>
<organism evidence="3 4">
    <name type="scientific">Acidiferrimicrobium australe</name>
    <dbReference type="NCBI Taxonomy" id="2664430"/>
    <lineage>
        <taxon>Bacteria</taxon>
        <taxon>Bacillati</taxon>
        <taxon>Actinomycetota</taxon>
        <taxon>Acidimicrobiia</taxon>
        <taxon>Acidimicrobiales</taxon>
        <taxon>Acidimicrobiaceae</taxon>
        <taxon>Acidiferrimicrobium</taxon>
    </lineage>
</organism>
<evidence type="ECO:0000256" key="1">
    <source>
        <dbReference type="ARBA" id="ARBA00023002"/>
    </source>
</evidence>
<dbReference type="EMBL" id="WJHE01000128">
    <property type="protein sequence ID" value="MST31747.1"/>
    <property type="molecule type" value="Genomic_DNA"/>
</dbReference>
<evidence type="ECO:0000259" key="2">
    <source>
        <dbReference type="Pfam" id="PF01243"/>
    </source>
</evidence>
<protein>
    <submittedName>
        <fullName evidence="3">TIGR03618 family F420-dependent PPOX class oxidoreductase</fullName>
    </submittedName>
</protein>
<proteinExistence type="predicted"/>
<dbReference type="SUPFAM" id="SSF50475">
    <property type="entry name" value="FMN-binding split barrel"/>
    <property type="match status" value="1"/>
</dbReference>
<accession>A0ABW9QQ48</accession>
<evidence type="ECO:0000313" key="3">
    <source>
        <dbReference type="EMBL" id="MST31747.1"/>
    </source>
</evidence>
<feature type="domain" description="Pyridoxamine 5'-phosphate oxidase N-terminal" evidence="2">
    <location>
        <begin position="9"/>
        <end position="129"/>
    </location>
</feature>
<dbReference type="PANTHER" id="PTHR35176:SF2">
    <property type="entry name" value="F420H(2)-DEPENDENT REDUCTASE RV1155"/>
    <property type="match status" value="1"/>
</dbReference>
<dbReference type="Proteomes" id="UP000437736">
    <property type="component" value="Unassembled WGS sequence"/>
</dbReference>
<dbReference type="InterPro" id="IPR019920">
    <property type="entry name" value="F420-binding_dom_put"/>
</dbReference>
<dbReference type="PANTHER" id="PTHR35176">
    <property type="entry name" value="HEME OXYGENASE HI_0854-RELATED"/>
    <property type="match status" value="1"/>
</dbReference>
<evidence type="ECO:0000313" key="4">
    <source>
        <dbReference type="Proteomes" id="UP000437736"/>
    </source>
</evidence>
<dbReference type="Gene3D" id="2.30.110.10">
    <property type="entry name" value="Electron Transport, Fmn-binding Protein, Chain A"/>
    <property type="match status" value="1"/>
</dbReference>
<gene>
    <name evidence="3" type="ORF">GHK86_03265</name>
</gene>
<comment type="caution">
    <text evidence="3">The sequence shown here is derived from an EMBL/GenBank/DDBJ whole genome shotgun (WGS) entry which is preliminary data.</text>
</comment>
<dbReference type="NCBIfam" id="TIGR03618">
    <property type="entry name" value="Rv1155_F420"/>
    <property type="match status" value="1"/>
</dbReference>
<dbReference type="Pfam" id="PF01243">
    <property type="entry name" value="PNPOx_N"/>
    <property type="match status" value="1"/>
</dbReference>
<keyword evidence="4" id="KW-1185">Reference proteome</keyword>
<name>A0ABW9QQ48_9ACTN</name>
<dbReference type="InterPro" id="IPR052019">
    <property type="entry name" value="F420H2_bilvrd_red/Heme_oxyg"/>
</dbReference>
<dbReference type="InterPro" id="IPR012349">
    <property type="entry name" value="Split_barrel_FMN-bd"/>
</dbReference>
<keyword evidence="1" id="KW-0560">Oxidoreductase</keyword>